<evidence type="ECO:0000313" key="1">
    <source>
        <dbReference type="EMBL" id="KAI5666833.1"/>
    </source>
</evidence>
<dbReference type="Proteomes" id="UP001060085">
    <property type="component" value="Linkage Group LG04"/>
</dbReference>
<keyword evidence="2" id="KW-1185">Reference proteome</keyword>
<name>A0ACC0B2V0_CATRO</name>
<sequence length="315" mass="37238">MEAIPHLFELIGWIPLLIVNELYYVEMIYEFYANLHKGRIERVDNIPHQWVLTRIGSRDIAFDDRLLNQILETPQDGIRFYTKNKKCFDPNLYSERRFEKVFTRGEVLKRYDDRNVNKLDAYGRLLHHMISNIIIPNVGHKSFITNMHSFVMLALHEHRKMNFGYMAIEHMLVTHSSSTKCLPYGCFITKILQHLVINLVGIGDHIGHGKIYNQQTFKRIGGQDGDDDNEKDDDEDQEGMNVDEEESNEETEAEIQRREIRQKKRQERTKRPSHSKIKSLKTLKTLPKLGKNAPFMILVLYIDIQRFFFWVGPRY</sequence>
<evidence type="ECO:0000313" key="2">
    <source>
        <dbReference type="Proteomes" id="UP001060085"/>
    </source>
</evidence>
<protein>
    <submittedName>
        <fullName evidence="1">Uncharacterized protein</fullName>
    </submittedName>
</protein>
<comment type="caution">
    <text evidence="1">The sequence shown here is derived from an EMBL/GenBank/DDBJ whole genome shotgun (WGS) entry which is preliminary data.</text>
</comment>
<organism evidence="1 2">
    <name type="scientific">Catharanthus roseus</name>
    <name type="common">Madagascar periwinkle</name>
    <name type="synonym">Vinca rosea</name>
    <dbReference type="NCBI Taxonomy" id="4058"/>
    <lineage>
        <taxon>Eukaryota</taxon>
        <taxon>Viridiplantae</taxon>
        <taxon>Streptophyta</taxon>
        <taxon>Embryophyta</taxon>
        <taxon>Tracheophyta</taxon>
        <taxon>Spermatophyta</taxon>
        <taxon>Magnoliopsida</taxon>
        <taxon>eudicotyledons</taxon>
        <taxon>Gunneridae</taxon>
        <taxon>Pentapetalae</taxon>
        <taxon>asterids</taxon>
        <taxon>lamiids</taxon>
        <taxon>Gentianales</taxon>
        <taxon>Apocynaceae</taxon>
        <taxon>Rauvolfioideae</taxon>
        <taxon>Vinceae</taxon>
        <taxon>Catharanthinae</taxon>
        <taxon>Catharanthus</taxon>
    </lineage>
</organism>
<reference evidence="2" key="1">
    <citation type="journal article" date="2023" name="Nat. Plants">
        <title>Single-cell RNA sequencing provides a high-resolution roadmap for understanding the multicellular compartmentation of specialized metabolism.</title>
        <authorList>
            <person name="Sun S."/>
            <person name="Shen X."/>
            <person name="Li Y."/>
            <person name="Li Y."/>
            <person name="Wang S."/>
            <person name="Li R."/>
            <person name="Zhang H."/>
            <person name="Shen G."/>
            <person name="Guo B."/>
            <person name="Wei J."/>
            <person name="Xu J."/>
            <person name="St-Pierre B."/>
            <person name="Chen S."/>
            <person name="Sun C."/>
        </authorList>
    </citation>
    <scope>NUCLEOTIDE SEQUENCE [LARGE SCALE GENOMIC DNA]</scope>
</reference>
<proteinExistence type="predicted"/>
<accession>A0ACC0B2V0</accession>
<gene>
    <name evidence="1" type="ORF">M9H77_16686</name>
</gene>
<dbReference type="EMBL" id="CM044704">
    <property type="protein sequence ID" value="KAI5666833.1"/>
    <property type="molecule type" value="Genomic_DNA"/>
</dbReference>